<evidence type="ECO:0000259" key="2">
    <source>
        <dbReference type="Pfam" id="PF13649"/>
    </source>
</evidence>
<dbReference type="CDD" id="cd02440">
    <property type="entry name" value="AdoMet_MTases"/>
    <property type="match status" value="1"/>
</dbReference>
<proteinExistence type="predicted"/>
<evidence type="ECO:0000256" key="1">
    <source>
        <dbReference type="ARBA" id="ARBA00022679"/>
    </source>
</evidence>
<dbReference type="InterPro" id="IPR041698">
    <property type="entry name" value="Methyltransf_25"/>
</dbReference>
<reference evidence="3 4" key="1">
    <citation type="submission" date="2016-10" db="EMBL/GenBank/DDBJ databases">
        <title>Evaluation of Human, Veterinary and Environmental Mycobacterium chelonae Isolates by Core Genome Phylogenomic Analysis, Targeted Gene Comparison, and Anti-microbial Susceptibility Patterns: A Tale of Mistaken Identities.</title>
        <authorList>
            <person name="Fogelson S.B."/>
            <person name="Camus A.C."/>
            <person name="Lorenz W."/>
            <person name="Vasireddy R."/>
            <person name="Vasireddy S."/>
            <person name="Smith T."/>
            <person name="Brown-Elliott B.A."/>
            <person name="Wallace R.J.Jr."/>
            <person name="Hasan N.A."/>
            <person name="Reischl U."/>
            <person name="Sanchez S."/>
        </authorList>
    </citation>
    <scope>NUCLEOTIDE SEQUENCE [LARGE SCALE GENOMIC DNA]</scope>
    <source>
        <strain evidence="3 4">15515</strain>
    </source>
</reference>
<dbReference type="Proteomes" id="UP000180043">
    <property type="component" value="Unassembled WGS sequence"/>
</dbReference>
<dbReference type="InterPro" id="IPR029063">
    <property type="entry name" value="SAM-dependent_MTases_sf"/>
</dbReference>
<organism evidence="3 4">
    <name type="scientific">Mycobacteroides chelonae</name>
    <name type="common">Mycobacterium chelonae</name>
    <dbReference type="NCBI Taxonomy" id="1774"/>
    <lineage>
        <taxon>Bacteria</taxon>
        <taxon>Bacillati</taxon>
        <taxon>Actinomycetota</taxon>
        <taxon>Actinomycetes</taxon>
        <taxon>Mycobacteriales</taxon>
        <taxon>Mycobacteriaceae</taxon>
        <taxon>Mycobacteroides</taxon>
    </lineage>
</organism>
<dbReference type="GO" id="GO:0008168">
    <property type="term" value="F:methyltransferase activity"/>
    <property type="evidence" value="ECO:0007669"/>
    <property type="project" value="UniProtKB-KW"/>
</dbReference>
<name>A0A1S1LTQ3_MYCCH</name>
<protein>
    <submittedName>
        <fullName evidence="3">6-O-methylguanine DNA methyltransferase</fullName>
    </submittedName>
</protein>
<dbReference type="Pfam" id="PF13649">
    <property type="entry name" value="Methyltransf_25"/>
    <property type="match status" value="1"/>
</dbReference>
<dbReference type="AlphaFoldDB" id="A0A1S1LTQ3"/>
<dbReference type="EMBL" id="MLIQ01000013">
    <property type="protein sequence ID" value="OHU58325.1"/>
    <property type="molecule type" value="Genomic_DNA"/>
</dbReference>
<dbReference type="RefSeq" id="WP_057969580.1">
    <property type="nucleotide sequence ID" value="NZ_MLII01000030.1"/>
</dbReference>
<evidence type="ECO:0000313" key="3">
    <source>
        <dbReference type="EMBL" id="OHU58325.1"/>
    </source>
</evidence>
<dbReference type="Gene3D" id="3.40.50.150">
    <property type="entry name" value="Vaccinia Virus protein VP39"/>
    <property type="match status" value="1"/>
</dbReference>
<keyword evidence="3" id="KW-0489">Methyltransferase</keyword>
<dbReference type="GO" id="GO:0032259">
    <property type="term" value="P:methylation"/>
    <property type="evidence" value="ECO:0007669"/>
    <property type="project" value="UniProtKB-KW"/>
</dbReference>
<accession>A0A1S1LTQ3</accession>
<keyword evidence="1 3" id="KW-0808">Transferase</keyword>
<dbReference type="PANTHER" id="PTHR43861">
    <property type="entry name" value="TRANS-ACONITATE 2-METHYLTRANSFERASE-RELATED"/>
    <property type="match status" value="1"/>
</dbReference>
<gene>
    <name evidence="3" type="ORF">BKG82_12155</name>
</gene>
<comment type="caution">
    <text evidence="3">The sequence shown here is derived from an EMBL/GenBank/DDBJ whole genome shotgun (WGS) entry which is preliminary data.</text>
</comment>
<feature type="domain" description="Methyltransferase" evidence="2">
    <location>
        <begin position="50"/>
        <end position="148"/>
    </location>
</feature>
<dbReference type="SUPFAM" id="SSF53335">
    <property type="entry name" value="S-adenosyl-L-methionine-dependent methyltransferases"/>
    <property type="match status" value="1"/>
</dbReference>
<sequence length="233" mass="25775">MPNHPSDLAAAQREHWQDTYQQHPGMYGAEPSEAARHAAQLFKNARAERVLELAAGHGRDALYFAREGFTVIATDFSEVAIEQIQLAAKAQHLEANISEIVHDLREPLPLDSGSVDAVYAHMALCMALSTKEIHDAIDEIWRTLKPGGKLIYTVRHTGDAHYGAGQDCGDDIFEHGGFAVHFFSRQLVDDLAQDWVLDDVDPFDEGDLPRRMWRVTATKPNVQPSSPPDSPAG</sequence>
<evidence type="ECO:0000313" key="4">
    <source>
        <dbReference type="Proteomes" id="UP000180043"/>
    </source>
</evidence>